<dbReference type="InterPro" id="IPR021158">
    <property type="entry name" value="Pept_M10A_Zn_BS"/>
</dbReference>
<dbReference type="GO" id="GO:0008270">
    <property type="term" value="F:zinc ion binding"/>
    <property type="evidence" value="ECO:0007669"/>
    <property type="project" value="InterPro"/>
</dbReference>
<accession>A0A8X8CZF7</accession>
<keyword evidence="7" id="KW-0482">Metalloprotease</keyword>
<evidence type="ECO:0000256" key="1">
    <source>
        <dbReference type="ARBA" id="ARBA00001947"/>
    </source>
</evidence>
<dbReference type="AlphaFoldDB" id="A0A8X8CZF7"/>
<gene>
    <name evidence="10" type="ORF">POTOM_014537</name>
</gene>
<keyword evidence="2" id="KW-0645">Protease</keyword>
<evidence type="ECO:0000313" key="11">
    <source>
        <dbReference type="Proteomes" id="UP000886885"/>
    </source>
</evidence>
<dbReference type="GO" id="GO:0030198">
    <property type="term" value="P:extracellular matrix organization"/>
    <property type="evidence" value="ECO:0007669"/>
    <property type="project" value="TreeGrafter"/>
</dbReference>
<dbReference type="Proteomes" id="UP000886885">
    <property type="component" value="Chromosome 3D"/>
</dbReference>
<keyword evidence="11" id="KW-1185">Reference proteome</keyword>
<comment type="cofactor">
    <cofactor evidence="1">
        <name>Zn(2+)</name>
        <dbReference type="ChEBI" id="CHEBI:29105"/>
    </cofactor>
</comment>
<dbReference type="GO" id="GO:0030574">
    <property type="term" value="P:collagen catabolic process"/>
    <property type="evidence" value="ECO:0007669"/>
    <property type="project" value="TreeGrafter"/>
</dbReference>
<evidence type="ECO:0000256" key="3">
    <source>
        <dbReference type="ARBA" id="ARBA00022723"/>
    </source>
</evidence>
<keyword evidence="3" id="KW-0479">Metal-binding</keyword>
<keyword evidence="8" id="KW-0865">Zymogen</keyword>
<evidence type="ECO:0000256" key="6">
    <source>
        <dbReference type="ARBA" id="ARBA00022833"/>
    </source>
</evidence>
<comment type="caution">
    <text evidence="10">The sequence shown here is derived from an EMBL/GenBank/DDBJ whole genome shotgun (WGS) entry which is preliminary data.</text>
</comment>
<evidence type="ECO:0000256" key="7">
    <source>
        <dbReference type="ARBA" id="ARBA00023049"/>
    </source>
</evidence>
<dbReference type="GO" id="GO:0031012">
    <property type="term" value="C:extracellular matrix"/>
    <property type="evidence" value="ECO:0007669"/>
    <property type="project" value="InterPro"/>
</dbReference>
<dbReference type="OrthoDB" id="406838at2759"/>
<dbReference type="InterPro" id="IPR001818">
    <property type="entry name" value="Pept_M10_metallopeptidase"/>
</dbReference>
<feature type="domain" description="Peptidase M10 metallopeptidase" evidence="9">
    <location>
        <begin position="98"/>
        <end position="134"/>
    </location>
</feature>
<proteinExistence type="predicted"/>
<dbReference type="PANTHER" id="PTHR10201">
    <property type="entry name" value="MATRIX METALLOPROTEINASE"/>
    <property type="match status" value="1"/>
</dbReference>
<dbReference type="GO" id="GO:0006508">
    <property type="term" value="P:proteolysis"/>
    <property type="evidence" value="ECO:0007669"/>
    <property type="project" value="UniProtKB-KW"/>
</dbReference>
<keyword evidence="4" id="KW-0732">Signal</keyword>
<sequence>MTMMPRCGVPDIIDGRTGINSAGKYNVNYKFLTGEPMLPLSDKELNWGLRAGTRRDIINPILNYSRVMGWGSTSYRLFKPPLEVVYLSGNVNLTDGTAARGTYDTGTVALHQLGHALGLDHSSVPEAIMWPSIAGGEIKL</sequence>
<evidence type="ECO:0000256" key="5">
    <source>
        <dbReference type="ARBA" id="ARBA00022801"/>
    </source>
</evidence>
<reference evidence="10" key="1">
    <citation type="journal article" date="2020" name="bioRxiv">
        <title>Hybrid origin of Populus tomentosa Carr. identified through genome sequencing and phylogenomic analysis.</title>
        <authorList>
            <person name="An X."/>
            <person name="Gao K."/>
            <person name="Chen Z."/>
            <person name="Li J."/>
            <person name="Yang X."/>
            <person name="Yang X."/>
            <person name="Zhou J."/>
            <person name="Guo T."/>
            <person name="Zhao T."/>
            <person name="Huang S."/>
            <person name="Miao D."/>
            <person name="Khan W.U."/>
            <person name="Rao P."/>
            <person name="Ye M."/>
            <person name="Lei B."/>
            <person name="Liao W."/>
            <person name="Wang J."/>
            <person name="Ji L."/>
            <person name="Li Y."/>
            <person name="Guo B."/>
            <person name="Mustafa N.S."/>
            <person name="Li S."/>
            <person name="Yun Q."/>
            <person name="Keller S.R."/>
            <person name="Mao J."/>
            <person name="Zhang R."/>
            <person name="Strauss S.H."/>
        </authorList>
    </citation>
    <scope>NUCLEOTIDE SEQUENCE</scope>
    <source>
        <strain evidence="10">GM15</strain>
        <tissue evidence="10">Leaf</tissue>
    </source>
</reference>
<organism evidence="10 11">
    <name type="scientific">Populus tomentosa</name>
    <name type="common">Chinese white poplar</name>
    <dbReference type="NCBI Taxonomy" id="118781"/>
    <lineage>
        <taxon>Eukaryota</taxon>
        <taxon>Viridiplantae</taxon>
        <taxon>Streptophyta</taxon>
        <taxon>Embryophyta</taxon>
        <taxon>Tracheophyta</taxon>
        <taxon>Spermatophyta</taxon>
        <taxon>Magnoliopsida</taxon>
        <taxon>eudicotyledons</taxon>
        <taxon>Gunneridae</taxon>
        <taxon>Pentapetalae</taxon>
        <taxon>rosids</taxon>
        <taxon>fabids</taxon>
        <taxon>Malpighiales</taxon>
        <taxon>Salicaceae</taxon>
        <taxon>Saliceae</taxon>
        <taxon>Populus</taxon>
    </lineage>
</organism>
<dbReference type="Pfam" id="PF00413">
    <property type="entry name" value="Peptidase_M10"/>
    <property type="match status" value="1"/>
</dbReference>
<keyword evidence="5" id="KW-0378">Hydrolase</keyword>
<evidence type="ECO:0000313" key="10">
    <source>
        <dbReference type="EMBL" id="KAG6781626.1"/>
    </source>
</evidence>
<dbReference type="PROSITE" id="PS00546">
    <property type="entry name" value="CYSTEINE_SWITCH"/>
    <property type="match status" value="1"/>
</dbReference>
<keyword evidence="6" id="KW-0862">Zinc</keyword>
<evidence type="ECO:0000256" key="4">
    <source>
        <dbReference type="ARBA" id="ARBA00022729"/>
    </source>
</evidence>
<evidence type="ECO:0000256" key="8">
    <source>
        <dbReference type="ARBA" id="ARBA00023145"/>
    </source>
</evidence>
<dbReference type="EMBL" id="JAAWWB010000006">
    <property type="protein sequence ID" value="KAG6781626.1"/>
    <property type="molecule type" value="Genomic_DNA"/>
</dbReference>
<evidence type="ECO:0000256" key="2">
    <source>
        <dbReference type="ARBA" id="ARBA00022670"/>
    </source>
</evidence>
<dbReference type="PANTHER" id="PTHR10201:SF213">
    <property type="entry name" value="METALLOENDOPROTEINASE 2-MMP-LIKE"/>
    <property type="match status" value="1"/>
</dbReference>
<evidence type="ECO:0000259" key="9">
    <source>
        <dbReference type="Pfam" id="PF00413"/>
    </source>
</evidence>
<dbReference type="GO" id="GO:0004222">
    <property type="term" value="F:metalloendopeptidase activity"/>
    <property type="evidence" value="ECO:0007669"/>
    <property type="project" value="InterPro"/>
</dbReference>
<protein>
    <recommendedName>
        <fullName evidence="9">Peptidase M10 metallopeptidase domain-containing protein</fullName>
    </recommendedName>
</protein>
<name>A0A8X8CZF7_POPTO</name>